<dbReference type="PANTHER" id="PTHR15071">
    <property type="entry name" value="MANNOSE-6-PHOSPHATE RECEPTOR FAMILY MEMBER"/>
    <property type="match status" value="1"/>
</dbReference>
<dbReference type="EMBL" id="LODT01000022">
    <property type="protein sequence ID" value="KYQ94494.1"/>
    <property type="molecule type" value="Genomic_DNA"/>
</dbReference>
<dbReference type="OrthoDB" id="20652at2759"/>
<evidence type="ECO:0000256" key="9">
    <source>
        <dbReference type="ARBA" id="ARBA00022729"/>
    </source>
</evidence>
<dbReference type="STRING" id="361077.A0A151ZL30"/>
<keyword evidence="14" id="KW-0496">Mitochondrion</keyword>
<evidence type="ECO:0000259" key="20">
    <source>
        <dbReference type="PROSITE" id="PS51914"/>
    </source>
</evidence>
<feature type="chain" id="PRO_5007593394" description="Autophagy-related protein 27" evidence="19">
    <location>
        <begin position="23"/>
        <end position="256"/>
    </location>
</feature>
<protein>
    <recommendedName>
        <fullName evidence="6">Autophagy-related protein 27</fullName>
    </recommendedName>
</protein>
<evidence type="ECO:0000313" key="22">
    <source>
        <dbReference type="Proteomes" id="UP000076078"/>
    </source>
</evidence>
<keyword evidence="13" id="KW-0333">Golgi apparatus</keyword>
<dbReference type="SUPFAM" id="SSF50911">
    <property type="entry name" value="Mannose 6-phosphate receptor domain"/>
    <property type="match status" value="1"/>
</dbReference>
<dbReference type="AlphaFoldDB" id="A0A151ZL30"/>
<evidence type="ECO:0000256" key="19">
    <source>
        <dbReference type="SAM" id="SignalP"/>
    </source>
</evidence>
<evidence type="ECO:0000256" key="17">
    <source>
        <dbReference type="ARBA" id="ARBA00023329"/>
    </source>
</evidence>
<evidence type="ECO:0000256" key="5">
    <source>
        <dbReference type="ARBA" id="ARBA00005363"/>
    </source>
</evidence>
<dbReference type="Pfam" id="PF09451">
    <property type="entry name" value="ATG27"/>
    <property type="match status" value="1"/>
</dbReference>
<evidence type="ECO:0000256" key="12">
    <source>
        <dbReference type="ARBA" id="ARBA00023006"/>
    </source>
</evidence>
<comment type="caution">
    <text evidence="21">The sequence shown here is derived from an EMBL/GenBank/DDBJ whole genome shotgun (WGS) entry which is preliminary data.</text>
</comment>
<keyword evidence="10" id="KW-0653">Protein transport</keyword>
<keyword evidence="12" id="KW-0072">Autophagy</keyword>
<evidence type="ECO:0000256" key="4">
    <source>
        <dbReference type="ARBA" id="ARBA00004472"/>
    </source>
</evidence>
<dbReference type="PANTHER" id="PTHR15071:SF37">
    <property type="entry name" value="AUTOPHAGY-RELATED PROTEIN 27"/>
    <property type="match status" value="1"/>
</dbReference>
<keyword evidence="22" id="KW-1185">Reference proteome</keyword>
<evidence type="ECO:0000256" key="6">
    <source>
        <dbReference type="ARBA" id="ARBA00013776"/>
    </source>
</evidence>
<evidence type="ECO:0000256" key="2">
    <source>
        <dbReference type="ARBA" id="ARBA00004358"/>
    </source>
</evidence>
<feature type="signal peptide" evidence="19">
    <location>
        <begin position="1"/>
        <end position="22"/>
    </location>
</feature>
<keyword evidence="9 19" id="KW-0732">Signal</keyword>
<evidence type="ECO:0000313" key="21">
    <source>
        <dbReference type="EMBL" id="KYQ94494.1"/>
    </source>
</evidence>
<keyword evidence="11 18" id="KW-1133">Transmembrane helix</keyword>
<evidence type="ECO:0000256" key="14">
    <source>
        <dbReference type="ARBA" id="ARBA00023128"/>
    </source>
</evidence>
<dbReference type="Gene3D" id="2.70.130.10">
    <property type="entry name" value="Mannose-6-phosphate receptor binding domain"/>
    <property type="match status" value="1"/>
</dbReference>
<evidence type="ECO:0000256" key="8">
    <source>
        <dbReference type="ARBA" id="ARBA00022692"/>
    </source>
</evidence>
<evidence type="ECO:0000256" key="1">
    <source>
        <dbReference type="ARBA" id="ARBA00004304"/>
    </source>
</evidence>
<feature type="transmembrane region" description="Helical" evidence="18">
    <location>
        <begin position="182"/>
        <end position="205"/>
    </location>
</feature>
<keyword evidence="16" id="KW-1015">Disulfide bond</keyword>
<reference evidence="21 22" key="1">
    <citation type="submission" date="2015-12" db="EMBL/GenBank/DDBJ databases">
        <title>Dictyostelia acquired genes for synthesis and detection of signals that induce cell-type specialization by lateral gene transfer from prokaryotes.</title>
        <authorList>
            <person name="Gloeckner G."/>
            <person name="Schaap P."/>
        </authorList>
    </citation>
    <scope>NUCLEOTIDE SEQUENCE [LARGE SCALE GENOMIC DNA]</scope>
    <source>
        <strain evidence="21 22">TK</strain>
    </source>
</reference>
<dbReference type="GO" id="GO:0015031">
    <property type="term" value="P:protein transport"/>
    <property type="evidence" value="ECO:0007669"/>
    <property type="project" value="UniProtKB-KW"/>
</dbReference>
<dbReference type="GO" id="GO:0031966">
    <property type="term" value="C:mitochondrial membrane"/>
    <property type="evidence" value="ECO:0007669"/>
    <property type="project" value="UniProtKB-SubCell"/>
</dbReference>
<name>A0A151ZL30_TIELA</name>
<keyword evidence="15 18" id="KW-0472">Membrane</keyword>
<organism evidence="21 22">
    <name type="scientific">Tieghemostelium lacteum</name>
    <name type="common">Slime mold</name>
    <name type="synonym">Dictyostelium lacteum</name>
    <dbReference type="NCBI Taxonomy" id="361077"/>
    <lineage>
        <taxon>Eukaryota</taxon>
        <taxon>Amoebozoa</taxon>
        <taxon>Evosea</taxon>
        <taxon>Eumycetozoa</taxon>
        <taxon>Dictyostelia</taxon>
        <taxon>Dictyosteliales</taxon>
        <taxon>Raperosteliaceae</taxon>
        <taxon>Tieghemostelium</taxon>
    </lineage>
</organism>
<keyword evidence="8 18" id="KW-0812">Transmembrane</keyword>
<evidence type="ECO:0000256" key="11">
    <source>
        <dbReference type="ARBA" id="ARBA00022989"/>
    </source>
</evidence>
<evidence type="ECO:0000256" key="10">
    <source>
        <dbReference type="ARBA" id="ARBA00022927"/>
    </source>
</evidence>
<dbReference type="InterPro" id="IPR018939">
    <property type="entry name" value="Autophagy-rel_prot_27"/>
</dbReference>
<sequence length="256" mass="26675">MYKQKYISLLFLTIALIGTSLAQDCTFGGVNYSGFTLNATTNLQEYSSTQGQTQYVWNVCATSPTCVAKAIAGSASCQLSSGQWRNTGLLNTGVFSALEGVVGAQITYGGGPICNGNKQARTTKVEMTCAEGQPTKIVGADESSTACIYEVKLSGNAACGGGDNSGSGGKNSSSDKKKPSIGGGWVFIIILVCGSVLYVAAGSIVNAKVRHLHGKEIFPNYHFWADTFPGLLKDGVLFIKSKVTGTSASSAGYQQV</sequence>
<evidence type="ECO:0000256" key="16">
    <source>
        <dbReference type="ARBA" id="ARBA00023157"/>
    </source>
</evidence>
<proteinExistence type="inferred from homology"/>
<evidence type="ECO:0000256" key="15">
    <source>
        <dbReference type="ARBA" id="ARBA00023136"/>
    </source>
</evidence>
<dbReference type="Proteomes" id="UP000076078">
    <property type="component" value="Unassembled WGS sequence"/>
</dbReference>
<dbReference type="InParanoid" id="A0A151ZL30"/>
<evidence type="ECO:0000256" key="7">
    <source>
        <dbReference type="ARBA" id="ARBA00022448"/>
    </source>
</evidence>
<dbReference type="PROSITE" id="PS51914">
    <property type="entry name" value="MRH"/>
    <property type="match status" value="1"/>
</dbReference>
<keyword evidence="7" id="KW-0813">Transport</keyword>
<dbReference type="GO" id="GO:0034045">
    <property type="term" value="C:phagophore assembly site membrane"/>
    <property type="evidence" value="ECO:0007669"/>
    <property type="project" value="UniProtKB-SubCell"/>
</dbReference>
<comment type="subcellular location">
    <subcellularLocation>
        <location evidence="2">Cytoplasmic vesicle membrane</location>
        <topology evidence="2">Single-pass type I membrane protein</topology>
    </subcellularLocation>
    <subcellularLocation>
        <location evidence="3">Golgi apparatus membrane</location>
    </subcellularLocation>
    <subcellularLocation>
        <location evidence="1">Mitochondrion membrane</location>
        <topology evidence="1">Single-pass membrane protein</topology>
    </subcellularLocation>
    <subcellularLocation>
        <location evidence="4">Preautophagosomal structure membrane</location>
        <topology evidence="4">Single-pass type I membrane protein</topology>
    </subcellularLocation>
</comment>
<accession>A0A151ZL30</accession>
<dbReference type="InterPro" id="IPR044865">
    <property type="entry name" value="MRH_dom"/>
</dbReference>
<gene>
    <name evidence="21" type="ORF">DLAC_04799</name>
</gene>
<evidence type="ECO:0000256" key="13">
    <source>
        <dbReference type="ARBA" id="ARBA00023034"/>
    </source>
</evidence>
<dbReference type="InterPro" id="IPR009011">
    <property type="entry name" value="Man6P_isomerase_rcpt-bd_dom_sf"/>
</dbReference>
<dbReference type="OMA" id="KIRALIC"/>
<evidence type="ECO:0000256" key="3">
    <source>
        <dbReference type="ARBA" id="ARBA00004394"/>
    </source>
</evidence>
<dbReference type="GO" id="GO:0000139">
    <property type="term" value="C:Golgi membrane"/>
    <property type="evidence" value="ECO:0007669"/>
    <property type="project" value="UniProtKB-SubCell"/>
</dbReference>
<evidence type="ECO:0000256" key="18">
    <source>
        <dbReference type="SAM" id="Phobius"/>
    </source>
</evidence>
<keyword evidence="17" id="KW-0968">Cytoplasmic vesicle</keyword>
<dbReference type="GO" id="GO:0006914">
    <property type="term" value="P:autophagy"/>
    <property type="evidence" value="ECO:0007669"/>
    <property type="project" value="UniProtKB-KW"/>
</dbReference>
<feature type="domain" description="MRH" evidence="20">
    <location>
        <begin position="23"/>
        <end position="161"/>
    </location>
</feature>
<comment type="similarity">
    <text evidence="5">Belongs to the ATG27 family.</text>
</comment>
<dbReference type="GO" id="GO:0030659">
    <property type="term" value="C:cytoplasmic vesicle membrane"/>
    <property type="evidence" value="ECO:0007669"/>
    <property type="project" value="UniProtKB-SubCell"/>
</dbReference>